<keyword evidence="2" id="KW-0472">Membrane</keyword>
<dbReference type="Proteomes" id="UP000597444">
    <property type="component" value="Unassembled WGS sequence"/>
</dbReference>
<keyword evidence="2" id="KW-1133">Transmembrane helix</keyword>
<feature type="transmembrane region" description="Helical" evidence="2">
    <location>
        <begin position="43"/>
        <end position="71"/>
    </location>
</feature>
<feature type="region of interest" description="Disordered" evidence="1">
    <location>
        <begin position="1"/>
        <end position="23"/>
    </location>
</feature>
<accession>A0A8J3N2G2</accession>
<reference evidence="3" key="1">
    <citation type="submission" date="2020-10" db="EMBL/GenBank/DDBJ databases">
        <title>Taxonomic study of unclassified bacteria belonging to the class Ktedonobacteria.</title>
        <authorList>
            <person name="Yabe S."/>
            <person name="Wang C.M."/>
            <person name="Zheng Y."/>
            <person name="Sakai Y."/>
            <person name="Cavaletti L."/>
            <person name="Monciardini P."/>
            <person name="Donadio S."/>
        </authorList>
    </citation>
    <scope>NUCLEOTIDE SEQUENCE</scope>
    <source>
        <strain evidence="3">ID150040</strain>
    </source>
</reference>
<evidence type="ECO:0000313" key="3">
    <source>
        <dbReference type="EMBL" id="GHO95467.1"/>
    </source>
</evidence>
<dbReference type="Pfam" id="PF07843">
    <property type="entry name" value="DUF1634"/>
    <property type="match status" value="1"/>
</dbReference>
<feature type="transmembrane region" description="Helical" evidence="2">
    <location>
        <begin position="124"/>
        <end position="142"/>
    </location>
</feature>
<sequence>MTMHTIHSVNDGKAQRPQEFSSLPSQRKEDALLATAISRILQIGVLCSALMIIAGLLFLLLQIGAAVPLHLQTFPHTPRQVWSGLLQLQPQAIIATGLLFLIATPVLRVVVSIFAFNHEHDRRYALIALILLGILLTSFMLGKGGA</sequence>
<protein>
    <recommendedName>
        <fullName evidence="5">DUF1634 domain-containing protein</fullName>
    </recommendedName>
</protein>
<dbReference type="RefSeq" id="WP_220206144.1">
    <property type="nucleotide sequence ID" value="NZ_BNJK01000001.1"/>
</dbReference>
<evidence type="ECO:0000313" key="4">
    <source>
        <dbReference type="Proteomes" id="UP000597444"/>
    </source>
</evidence>
<comment type="caution">
    <text evidence="3">The sequence shown here is derived from an EMBL/GenBank/DDBJ whole genome shotgun (WGS) entry which is preliminary data.</text>
</comment>
<evidence type="ECO:0000256" key="1">
    <source>
        <dbReference type="SAM" id="MobiDB-lite"/>
    </source>
</evidence>
<proteinExistence type="predicted"/>
<feature type="transmembrane region" description="Helical" evidence="2">
    <location>
        <begin position="91"/>
        <end position="117"/>
    </location>
</feature>
<gene>
    <name evidence="3" type="ORF">KSF_055150</name>
</gene>
<dbReference type="EMBL" id="BNJK01000001">
    <property type="protein sequence ID" value="GHO95467.1"/>
    <property type="molecule type" value="Genomic_DNA"/>
</dbReference>
<dbReference type="AlphaFoldDB" id="A0A8J3N2G2"/>
<dbReference type="InterPro" id="IPR012861">
    <property type="entry name" value="DUF1634"/>
</dbReference>
<evidence type="ECO:0008006" key="5">
    <source>
        <dbReference type="Google" id="ProtNLM"/>
    </source>
</evidence>
<evidence type="ECO:0000256" key="2">
    <source>
        <dbReference type="SAM" id="Phobius"/>
    </source>
</evidence>
<organism evidence="3 4">
    <name type="scientific">Reticulibacter mediterranei</name>
    <dbReference type="NCBI Taxonomy" id="2778369"/>
    <lineage>
        <taxon>Bacteria</taxon>
        <taxon>Bacillati</taxon>
        <taxon>Chloroflexota</taxon>
        <taxon>Ktedonobacteria</taxon>
        <taxon>Ktedonobacterales</taxon>
        <taxon>Reticulibacteraceae</taxon>
        <taxon>Reticulibacter</taxon>
    </lineage>
</organism>
<keyword evidence="4" id="KW-1185">Reference proteome</keyword>
<keyword evidence="2" id="KW-0812">Transmembrane</keyword>
<name>A0A8J3N2G2_9CHLR</name>